<evidence type="ECO:0000313" key="1">
    <source>
        <dbReference type="EMBL" id="UYQ71540.1"/>
    </source>
</evidence>
<dbReference type="Proteomes" id="UP001163882">
    <property type="component" value="Chromosome"/>
</dbReference>
<keyword evidence="2" id="KW-1185">Reference proteome</keyword>
<sequence>MALVILSIIAALVTLAAATAGLLISAQAEVDSAPSNNADTRSV</sequence>
<accession>A0ABY6IP98</accession>
<organism evidence="1 2">
    <name type="scientific">Pelagibacterium flavum</name>
    <dbReference type="NCBI Taxonomy" id="2984530"/>
    <lineage>
        <taxon>Bacteria</taxon>
        <taxon>Pseudomonadati</taxon>
        <taxon>Pseudomonadota</taxon>
        <taxon>Alphaproteobacteria</taxon>
        <taxon>Hyphomicrobiales</taxon>
        <taxon>Devosiaceae</taxon>
        <taxon>Pelagibacterium</taxon>
    </lineage>
</organism>
<gene>
    <name evidence="1" type="ORF">OF122_16025</name>
</gene>
<evidence type="ECO:0000313" key="2">
    <source>
        <dbReference type="Proteomes" id="UP001163882"/>
    </source>
</evidence>
<name>A0ABY6IP98_9HYPH</name>
<protein>
    <submittedName>
        <fullName evidence="1">Uncharacterized protein</fullName>
    </submittedName>
</protein>
<dbReference type="EMBL" id="CP107716">
    <property type="protein sequence ID" value="UYQ71540.1"/>
    <property type="molecule type" value="Genomic_DNA"/>
</dbReference>
<proteinExistence type="predicted"/>
<reference evidence="1" key="1">
    <citation type="submission" date="2022-10" db="EMBL/GenBank/DDBJ databases">
        <title>YIM 151497 complete genome.</title>
        <authorList>
            <person name="Chen X."/>
        </authorList>
    </citation>
    <scope>NUCLEOTIDE SEQUENCE</scope>
    <source>
        <strain evidence="1">YIM 151497</strain>
    </source>
</reference>
<dbReference type="RefSeq" id="WP_264225190.1">
    <property type="nucleotide sequence ID" value="NZ_CP107716.1"/>
</dbReference>